<name>A0AA35YWB8_LACSI</name>
<organism evidence="2 3">
    <name type="scientific">Lactuca saligna</name>
    <name type="common">Willowleaf lettuce</name>
    <dbReference type="NCBI Taxonomy" id="75948"/>
    <lineage>
        <taxon>Eukaryota</taxon>
        <taxon>Viridiplantae</taxon>
        <taxon>Streptophyta</taxon>
        <taxon>Embryophyta</taxon>
        <taxon>Tracheophyta</taxon>
        <taxon>Spermatophyta</taxon>
        <taxon>Magnoliopsida</taxon>
        <taxon>eudicotyledons</taxon>
        <taxon>Gunneridae</taxon>
        <taxon>Pentapetalae</taxon>
        <taxon>asterids</taxon>
        <taxon>campanulids</taxon>
        <taxon>Asterales</taxon>
        <taxon>Asteraceae</taxon>
        <taxon>Cichorioideae</taxon>
        <taxon>Cichorieae</taxon>
        <taxon>Lactucinae</taxon>
        <taxon>Lactuca</taxon>
    </lineage>
</organism>
<feature type="compositionally biased region" description="Basic and acidic residues" evidence="1">
    <location>
        <begin position="219"/>
        <end position="235"/>
    </location>
</feature>
<reference evidence="2" key="1">
    <citation type="submission" date="2023-04" db="EMBL/GenBank/DDBJ databases">
        <authorList>
            <person name="Vijverberg K."/>
            <person name="Xiong W."/>
            <person name="Schranz E."/>
        </authorList>
    </citation>
    <scope>NUCLEOTIDE SEQUENCE</scope>
</reference>
<dbReference type="EMBL" id="OX465080">
    <property type="protein sequence ID" value="CAI9281062.1"/>
    <property type="molecule type" value="Genomic_DNA"/>
</dbReference>
<evidence type="ECO:0000256" key="1">
    <source>
        <dbReference type="SAM" id="MobiDB-lite"/>
    </source>
</evidence>
<keyword evidence="3" id="KW-1185">Reference proteome</keyword>
<dbReference type="AlphaFoldDB" id="A0AA35YWB8"/>
<gene>
    <name evidence="2" type="ORF">LSALG_LOCUS20778</name>
</gene>
<sequence>MAKHVPLVRLSKAFSTASYQQHESVITYEIDSHKTSISMSRFSQLLGFSQARDLTDSDSISSSATQEMFYQIERYTKFKKPNLSPMWNGLFTLLFKSFSERVTGSDSRAITHLNVPVVTGIIIAAIPIFHTLKFIVSDPTKFDFIGSVPKVDELNSEKVVIKSCVGDVNQYLQNLIETHDYLLTVSVRQHRADKLKLVFSMLNRIEGVLESDSLLKQGGEVKKPADDGSGEHEQKPNPNDLKGNEASVLKGKGKLIDGDEEEEED</sequence>
<feature type="region of interest" description="Disordered" evidence="1">
    <location>
        <begin position="216"/>
        <end position="265"/>
    </location>
</feature>
<evidence type="ECO:0000313" key="2">
    <source>
        <dbReference type="EMBL" id="CAI9281062.1"/>
    </source>
</evidence>
<evidence type="ECO:0000313" key="3">
    <source>
        <dbReference type="Proteomes" id="UP001177003"/>
    </source>
</evidence>
<dbReference type="Proteomes" id="UP001177003">
    <property type="component" value="Chromosome 4"/>
</dbReference>
<accession>A0AA35YWB8</accession>
<proteinExistence type="predicted"/>
<protein>
    <submittedName>
        <fullName evidence="2">Uncharacterized protein</fullName>
    </submittedName>
</protein>